<comment type="cofactor">
    <cofactor evidence="1">
        <name>pyrroloquinoline quinone</name>
        <dbReference type="ChEBI" id="CHEBI:58442"/>
    </cofactor>
</comment>
<dbReference type="Gene3D" id="2.140.10.10">
    <property type="entry name" value="Quinoprotein alcohol dehydrogenase-like superfamily"/>
    <property type="match status" value="1"/>
</dbReference>
<protein>
    <recommendedName>
        <fullName evidence="4">Pyrrolo-quinoline quinone repeat domain-containing protein</fullName>
    </recommendedName>
</protein>
<dbReference type="SUPFAM" id="SSF50998">
    <property type="entry name" value="Quinoprotein alcohol dehydrogenase-like"/>
    <property type="match status" value="1"/>
</dbReference>
<dbReference type="Proteomes" id="UP001409585">
    <property type="component" value="Unassembled WGS sequence"/>
</dbReference>
<feature type="domain" description="Pyrrolo-quinoline quinone repeat" evidence="4">
    <location>
        <begin position="22"/>
        <end position="141"/>
    </location>
</feature>
<name>A0AAV3U735_9ALTE</name>
<evidence type="ECO:0000256" key="1">
    <source>
        <dbReference type="ARBA" id="ARBA00001931"/>
    </source>
</evidence>
<accession>A0AAV3U735</accession>
<comment type="similarity">
    <text evidence="2">Belongs to the bacterial PQQ dehydrogenase family.</text>
</comment>
<dbReference type="PANTHER" id="PTHR32303">
    <property type="entry name" value="QUINOPROTEIN ALCOHOL DEHYDROGENASE (CYTOCHROME C)"/>
    <property type="match status" value="1"/>
</dbReference>
<comment type="caution">
    <text evidence="5">The sequence shown here is derived from an EMBL/GenBank/DDBJ whole genome shotgun (WGS) entry which is preliminary data.</text>
</comment>
<keyword evidence="6" id="KW-1185">Reference proteome</keyword>
<dbReference type="InterPro" id="IPR018391">
    <property type="entry name" value="PQQ_b-propeller_rpt"/>
</dbReference>
<evidence type="ECO:0000313" key="6">
    <source>
        <dbReference type="Proteomes" id="UP001409585"/>
    </source>
</evidence>
<gene>
    <name evidence="5" type="ORF">GCM10025791_36810</name>
</gene>
<evidence type="ECO:0000259" key="4">
    <source>
        <dbReference type="Pfam" id="PF01011"/>
    </source>
</evidence>
<evidence type="ECO:0000256" key="3">
    <source>
        <dbReference type="ARBA" id="ARBA00023002"/>
    </source>
</evidence>
<dbReference type="RefSeq" id="WP_345425922.1">
    <property type="nucleotide sequence ID" value="NZ_AP031496.1"/>
</dbReference>
<sequence>MKWFAGNIGNPPCFSLTLQRQVEQRFGGAVWTGGSYDPKSDLIYFGVGNTYNTASLLLVDTPEGHTNDAAYTEATIALKPDTGELAWYFQHMKRDVWDMDWTFEQTLVDMTVDGEKRKLLVTGGKMGLFDAIDRQDGEFVFYRDVGLQNVVTAVDPVTGAKTINPDLKPEPNVAKLICPSAGGIRNWPATAYQPDTQVLFVPVNDGCADFYWEPLPEEERINGGIDQKFTMRARPGNDGLFGGLHAIDLKTGETLWKQRRRATNASSVLATAGGVVFHGARDRYFRAHHQKTGEELWSTRLDMVASSSPITYSAGGEQYIAVTTGAGNPQDRHYAELTPEIQNPTGSITLWVFKLKK</sequence>
<dbReference type="InterPro" id="IPR011047">
    <property type="entry name" value="Quinoprotein_ADH-like_sf"/>
</dbReference>
<evidence type="ECO:0000256" key="2">
    <source>
        <dbReference type="ARBA" id="ARBA00008156"/>
    </source>
</evidence>
<keyword evidence="3" id="KW-0560">Oxidoreductase</keyword>
<dbReference type="InterPro" id="IPR002372">
    <property type="entry name" value="PQQ_rpt_dom"/>
</dbReference>
<dbReference type="Pfam" id="PF01011">
    <property type="entry name" value="PQQ"/>
    <property type="match status" value="2"/>
</dbReference>
<dbReference type="SMART" id="SM00564">
    <property type="entry name" value="PQQ"/>
    <property type="match status" value="2"/>
</dbReference>
<proteinExistence type="inferred from homology"/>
<dbReference type="EMBL" id="BAABLX010000029">
    <property type="protein sequence ID" value="GAA4952647.1"/>
    <property type="molecule type" value="Genomic_DNA"/>
</dbReference>
<organism evidence="5 6">
    <name type="scientific">Halioxenophilus aromaticivorans</name>
    <dbReference type="NCBI Taxonomy" id="1306992"/>
    <lineage>
        <taxon>Bacteria</taxon>
        <taxon>Pseudomonadati</taxon>
        <taxon>Pseudomonadota</taxon>
        <taxon>Gammaproteobacteria</taxon>
        <taxon>Alteromonadales</taxon>
        <taxon>Alteromonadaceae</taxon>
        <taxon>Halioxenophilus</taxon>
    </lineage>
</organism>
<dbReference type="AlphaFoldDB" id="A0AAV3U735"/>
<dbReference type="GO" id="GO:0016491">
    <property type="term" value="F:oxidoreductase activity"/>
    <property type="evidence" value="ECO:0007669"/>
    <property type="project" value="UniProtKB-KW"/>
</dbReference>
<feature type="domain" description="Pyrrolo-quinoline quinone repeat" evidence="4">
    <location>
        <begin position="169"/>
        <end position="320"/>
    </location>
</feature>
<evidence type="ECO:0000313" key="5">
    <source>
        <dbReference type="EMBL" id="GAA4952647.1"/>
    </source>
</evidence>
<reference evidence="6" key="1">
    <citation type="journal article" date="2019" name="Int. J. Syst. Evol. Microbiol.">
        <title>The Global Catalogue of Microorganisms (GCM) 10K type strain sequencing project: providing services to taxonomists for standard genome sequencing and annotation.</title>
        <authorList>
            <consortium name="The Broad Institute Genomics Platform"/>
            <consortium name="The Broad Institute Genome Sequencing Center for Infectious Disease"/>
            <person name="Wu L."/>
            <person name="Ma J."/>
        </authorList>
    </citation>
    <scope>NUCLEOTIDE SEQUENCE [LARGE SCALE GENOMIC DNA]</scope>
    <source>
        <strain evidence="6">JCM 19134</strain>
    </source>
</reference>